<dbReference type="AlphaFoldDB" id="A0A8T1SEL0"/>
<evidence type="ECO:0000256" key="1">
    <source>
        <dbReference type="SAM" id="Phobius"/>
    </source>
</evidence>
<evidence type="ECO:0000313" key="3">
    <source>
        <dbReference type="Proteomes" id="UP000765507"/>
    </source>
</evidence>
<organism evidence="2 3">
    <name type="scientific">Chelydra serpentina</name>
    <name type="common">Snapping turtle</name>
    <name type="synonym">Testudo serpentina</name>
    <dbReference type="NCBI Taxonomy" id="8475"/>
    <lineage>
        <taxon>Eukaryota</taxon>
        <taxon>Metazoa</taxon>
        <taxon>Chordata</taxon>
        <taxon>Craniata</taxon>
        <taxon>Vertebrata</taxon>
        <taxon>Euteleostomi</taxon>
        <taxon>Archelosauria</taxon>
        <taxon>Testudinata</taxon>
        <taxon>Testudines</taxon>
        <taxon>Cryptodira</taxon>
        <taxon>Durocryptodira</taxon>
        <taxon>Americhelydia</taxon>
        <taxon>Chelydroidea</taxon>
        <taxon>Chelydridae</taxon>
        <taxon>Chelydra</taxon>
    </lineage>
</organism>
<evidence type="ECO:0000313" key="2">
    <source>
        <dbReference type="EMBL" id="KAG6927054.1"/>
    </source>
</evidence>
<name>A0A8T1SEL0_CHESE</name>
<reference evidence="2 3" key="1">
    <citation type="journal article" date="2020" name="G3 (Bethesda)">
        <title>Draft Genome of the Common Snapping Turtle, Chelydra serpentina, a Model for Phenotypic Plasticity in Reptiles.</title>
        <authorList>
            <person name="Das D."/>
            <person name="Singh S.K."/>
            <person name="Bierstedt J."/>
            <person name="Erickson A."/>
            <person name="Galli G.L.J."/>
            <person name="Crossley D.A. 2nd"/>
            <person name="Rhen T."/>
        </authorList>
    </citation>
    <scope>NUCLEOTIDE SEQUENCE [LARGE SCALE GENOMIC DNA]</scope>
    <source>
        <strain evidence="2">KW</strain>
    </source>
</reference>
<dbReference type="Proteomes" id="UP000765507">
    <property type="component" value="Unassembled WGS sequence"/>
</dbReference>
<feature type="non-terminal residue" evidence="2">
    <location>
        <position position="1"/>
    </location>
</feature>
<proteinExistence type="predicted"/>
<sequence>NGTQVTIDDKRSNASHVVFVIRMVLGALVIILAVIIITECVISEQRAAVNQII</sequence>
<keyword evidence="1" id="KW-0472">Membrane</keyword>
<protein>
    <submittedName>
        <fullName evidence="2">Uncharacterized protein</fullName>
    </submittedName>
</protein>
<keyword evidence="1" id="KW-0812">Transmembrane</keyword>
<comment type="caution">
    <text evidence="2">The sequence shown here is derived from an EMBL/GenBank/DDBJ whole genome shotgun (WGS) entry which is preliminary data.</text>
</comment>
<gene>
    <name evidence="2" type="ORF">G0U57_010688</name>
</gene>
<keyword evidence="1" id="KW-1133">Transmembrane helix</keyword>
<keyword evidence="3" id="KW-1185">Reference proteome</keyword>
<accession>A0A8T1SEL0</accession>
<feature type="transmembrane region" description="Helical" evidence="1">
    <location>
        <begin position="19"/>
        <end position="42"/>
    </location>
</feature>
<dbReference type="EMBL" id="JAHGAV010000284">
    <property type="protein sequence ID" value="KAG6927054.1"/>
    <property type="molecule type" value="Genomic_DNA"/>
</dbReference>